<feature type="domain" description="SAM" evidence="1">
    <location>
        <begin position="21"/>
        <end position="84"/>
    </location>
</feature>
<comment type="caution">
    <text evidence="2">The sequence shown here is derived from an EMBL/GenBank/DDBJ whole genome shotgun (WGS) entry which is preliminary data.</text>
</comment>
<keyword evidence="3" id="KW-1185">Reference proteome</keyword>
<gene>
    <name evidence="2" type="ORF">BLA29_015067</name>
</gene>
<dbReference type="InterPro" id="IPR013761">
    <property type="entry name" value="SAM/pointed_sf"/>
</dbReference>
<dbReference type="SUPFAM" id="SSF47769">
    <property type="entry name" value="SAM/Pointed domain"/>
    <property type="match status" value="1"/>
</dbReference>
<dbReference type="AlphaFoldDB" id="A0A1Y3B5M8"/>
<dbReference type="Pfam" id="PF07647">
    <property type="entry name" value="SAM_2"/>
    <property type="match status" value="1"/>
</dbReference>
<dbReference type="Proteomes" id="UP000194236">
    <property type="component" value="Unassembled WGS sequence"/>
</dbReference>
<evidence type="ECO:0000313" key="2">
    <source>
        <dbReference type="EMBL" id="OTF74595.1"/>
    </source>
</evidence>
<evidence type="ECO:0000259" key="1">
    <source>
        <dbReference type="PROSITE" id="PS50105"/>
    </source>
</evidence>
<organism evidence="2 3">
    <name type="scientific">Euroglyphus maynei</name>
    <name type="common">Mayne's house dust mite</name>
    <dbReference type="NCBI Taxonomy" id="6958"/>
    <lineage>
        <taxon>Eukaryota</taxon>
        <taxon>Metazoa</taxon>
        <taxon>Ecdysozoa</taxon>
        <taxon>Arthropoda</taxon>
        <taxon>Chelicerata</taxon>
        <taxon>Arachnida</taxon>
        <taxon>Acari</taxon>
        <taxon>Acariformes</taxon>
        <taxon>Sarcoptiformes</taxon>
        <taxon>Astigmata</taxon>
        <taxon>Psoroptidia</taxon>
        <taxon>Analgoidea</taxon>
        <taxon>Pyroglyphidae</taxon>
        <taxon>Pyroglyphinae</taxon>
        <taxon>Euroglyphus</taxon>
    </lineage>
</organism>
<dbReference type="InterPro" id="IPR001660">
    <property type="entry name" value="SAM"/>
</dbReference>
<dbReference type="EMBL" id="MUJZ01046285">
    <property type="protein sequence ID" value="OTF74595.1"/>
    <property type="molecule type" value="Genomic_DNA"/>
</dbReference>
<feature type="non-terminal residue" evidence="2">
    <location>
        <position position="1"/>
    </location>
</feature>
<dbReference type="Gene3D" id="1.10.150.50">
    <property type="entry name" value="Transcription Factor, Ets-1"/>
    <property type="match status" value="1"/>
</dbReference>
<evidence type="ECO:0000313" key="3">
    <source>
        <dbReference type="Proteomes" id="UP000194236"/>
    </source>
</evidence>
<reference evidence="2 3" key="1">
    <citation type="submission" date="2017-03" db="EMBL/GenBank/DDBJ databases">
        <title>Genome Survey of Euroglyphus maynei.</title>
        <authorList>
            <person name="Arlian L.G."/>
            <person name="Morgan M.S."/>
            <person name="Rider S.D."/>
        </authorList>
    </citation>
    <scope>NUCLEOTIDE SEQUENCE [LARGE SCALE GENOMIC DNA]</scope>
    <source>
        <strain evidence="2">Arlian Lab</strain>
        <tissue evidence="2">Whole body</tissue>
    </source>
</reference>
<proteinExistence type="predicted"/>
<name>A0A1Y3B5M8_EURMA</name>
<sequence length="85" mass="9573">RFGPDVDLGPLTLLPNVITDWTSENVHRFLATLGFKEEADIFLTKDVNGLSLMLLTRYDFLHALSIKTGPAIRLLGIVNRLHEEL</sequence>
<dbReference type="PROSITE" id="PS50105">
    <property type="entry name" value="SAM_DOMAIN"/>
    <property type="match status" value="1"/>
</dbReference>
<dbReference type="OrthoDB" id="10004495at2759"/>
<protein>
    <recommendedName>
        <fullName evidence="1">SAM domain-containing protein</fullName>
    </recommendedName>
</protein>
<accession>A0A1Y3B5M8</accession>